<keyword evidence="3" id="KW-0865">Zymogen</keyword>
<dbReference type="Gene3D" id="1.10.1400.10">
    <property type="match status" value="1"/>
</dbReference>
<dbReference type="InterPro" id="IPR043146">
    <property type="entry name" value="Penicillin_amidase_N_B-knob"/>
</dbReference>
<keyword evidence="5" id="KW-1133">Transmembrane helix</keyword>
<reference evidence="6 7" key="2">
    <citation type="submission" date="2021-08" db="EMBL/GenBank/DDBJ databases">
        <title>Rheinheimera aquimaris sp. nov., isolated from seawater of the East Sea in Korea.</title>
        <authorList>
            <person name="Kim K.H."/>
            <person name="Wenting R."/>
            <person name="Kim K.R."/>
            <person name="Jeon C.O."/>
        </authorList>
    </citation>
    <scope>NUCLEOTIDE SEQUENCE [LARGE SCALE GENOMIC DNA]</scope>
    <source>
        <strain evidence="6 7">MA-13</strain>
    </source>
</reference>
<reference evidence="6 7" key="1">
    <citation type="submission" date="2020-12" db="EMBL/GenBank/DDBJ databases">
        <authorList>
            <person name="Ruan W."/>
            <person name="Khan S.A."/>
            <person name="Jeon C.O."/>
        </authorList>
    </citation>
    <scope>NUCLEOTIDE SEQUENCE [LARGE SCALE GENOMIC DNA]</scope>
    <source>
        <strain evidence="6 7">MA-13</strain>
    </source>
</reference>
<evidence type="ECO:0000256" key="1">
    <source>
        <dbReference type="ARBA" id="ARBA00006586"/>
    </source>
</evidence>
<dbReference type="InterPro" id="IPR043147">
    <property type="entry name" value="Penicillin_amidase_A-knob"/>
</dbReference>
<dbReference type="Gene3D" id="1.10.439.10">
    <property type="entry name" value="Penicillin Amidohydrolase, domain 1"/>
    <property type="match status" value="1"/>
</dbReference>
<dbReference type="Gene3D" id="3.60.20.10">
    <property type="entry name" value="Glutamine Phosphoribosylpyrophosphate, subunit 1, domain 1"/>
    <property type="match status" value="1"/>
</dbReference>
<proteinExistence type="inferred from homology"/>
<dbReference type="CDD" id="cd03747">
    <property type="entry name" value="Ntn_PGA_like"/>
    <property type="match status" value="1"/>
</dbReference>
<keyword evidence="5" id="KW-0812">Transmembrane</keyword>
<dbReference type="PIRSF" id="PIRSF001227">
    <property type="entry name" value="Pen_acylase"/>
    <property type="match status" value="1"/>
</dbReference>
<dbReference type="SUPFAM" id="SSF56235">
    <property type="entry name" value="N-terminal nucleophile aminohydrolases (Ntn hydrolases)"/>
    <property type="match status" value="1"/>
</dbReference>
<keyword evidence="2" id="KW-0378">Hydrolase</keyword>
<keyword evidence="7" id="KW-1185">Reference proteome</keyword>
<gene>
    <name evidence="6" type="ORF">I4W93_010795</name>
</gene>
<evidence type="ECO:0000313" key="6">
    <source>
        <dbReference type="EMBL" id="MBZ9612082.1"/>
    </source>
</evidence>
<organism evidence="6 7">
    <name type="scientific">Rheinheimera maricola</name>
    <dbReference type="NCBI Taxonomy" id="2793282"/>
    <lineage>
        <taxon>Bacteria</taxon>
        <taxon>Pseudomonadati</taxon>
        <taxon>Pseudomonadota</taxon>
        <taxon>Gammaproteobacteria</taxon>
        <taxon>Chromatiales</taxon>
        <taxon>Chromatiaceae</taxon>
        <taxon>Rheinheimera</taxon>
    </lineage>
</organism>
<dbReference type="InterPro" id="IPR023343">
    <property type="entry name" value="Penicillin_amidase_dom1"/>
</dbReference>
<dbReference type="InterPro" id="IPR014395">
    <property type="entry name" value="Pen/GL7ACA/AHL_acylase"/>
</dbReference>
<dbReference type="Proteomes" id="UP000663814">
    <property type="component" value="Unassembled WGS sequence"/>
</dbReference>
<dbReference type="RefSeq" id="WP_205310910.1">
    <property type="nucleotide sequence ID" value="NZ_JAERPS020000003.1"/>
</dbReference>
<evidence type="ECO:0000313" key="7">
    <source>
        <dbReference type="Proteomes" id="UP000663814"/>
    </source>
</evidence>
<dbReference type="InterPro" id="IPR029055">
    <property type="entry name" value="Ntn_hydrolases_N"/>
</dbReference>
<comment type="subunit">
    <text evidence="4">Heterodimer of an alpha subunit and a beta subunit processed from the same precursor.</text>
</comment>
<sequence>MNWYKWIIGTVVAFAALAALSLYSLLYLSLPQYDGEQQANISRTARLERDGTGYLSIHAANRNDAAYALGFAHAQERFFQMDILRRNAAGELAALFGERALEADRNLRQHRFRARAQQALNLLSKPERKLLSDYRSGVNAGLTALSLSPFEYLLLQQTPAPWQDEDAFLVIYSMYLDLQGKLGRDDYAMTLLQQAVPAQWYAFLQQHSATWQAALDGSTVQPVAVPDTAYPAVLRDDSLACNSCQLHDAADIGSNNFAVAGSLTAHGSAILADDMHLSIRVPGTWYKAQLNWREAGELRTVTGLTLPGAPAIVAGSNGNIAWGFTNSTADWHDLVALQLSEDGKRYLTPDGWRALQYYYETIKVAGKPDQTLKLAETMWGPLVRFGSSPAYALRWVAYDEVAVNFKLMQLELANTVQQALAIAPKAGIPVQNLLVADSQGQIGWSLMGPVPMRQLSDFDIAQDWSSGEQRWLGYIDAAQQPQLTGAERLWTANSRMIGGDADELIGNGGYDLGARGWQIKQGLDSLMQADEQALHSIQLDNRAMMLAPWYELLLNTLTTDTVTKHQLQAYRQHLVNSSKQAAIDDIGYTLVRAFRQKALELQFAPLSAYLEQHAARSQDLKYALETPFWALFRQGRTDTLPAGYANWQALLLDAILQSKQQLEQKNGSLNDSTWGAENQARIQHPLASAVPLLGDWLNMPATPLNGDSHMPRVQRPGFGQSQRMVVAPGQEHLGILTIPAGQSGHPLSPFYRADHQYWLNEVALPFLPGEKKYQLLLTPQG</sequence>
<dbReference type="EMBL" id="JAERPS020000003">
    <property type="protein sequence ID" value="MBZ9612082.1"/>
    <property type="molecule type" value="Genomic_DNA"/>
</dbReference>
<dbReference type="Pfam" id="PF01804">
    <property type="entry name" value="Penicil_amidase"/>
    <property type="match status" value="1"/>
</dbReference>
<evidence type="ECO:0000256" key="3">
    <source>
        <dbReference type="ARBA" id="ARBA00023145"/>
    </source>
</evidence>
<feature type="transmembrane region" description="Helical" evidence="5">
    <location>
        <begin position="6"/>
        <end position="28"/>
    </location>
</feature>
<accession>A0ABS7X974</accession>
<dbReference type="Gene3D" id="2.30.120.10">
    <property type="match status" value="1"/>
</dbReference>
<dbReference type="InterPro" id="IPR002692">
    <property type="entry name" value="S45"/>
</dbReference>
<comment type="caution">
    <text evidence="6">The sequence shown here is derived from an EMBL/GenBank/DDBJ whole genome shotgun (WGS) entry which is preliminary data.</text>
</comment>
<evidence type="ECO:0000256" key="4">
    <source>
        <dbReference type="ARBA" id="ARBA00038735"/>
    </source>
</evidence>
<dbReference type="PANTHER" id="PTHR34218:SF4">
    <property type="entry name" value="ACYL-HOMOSERINE LACTONE ACYLASE QUIP"/>
    <property type="match status" value="1"/>
</dbReference>
<keyword evidence="5" id="KW-0472">Membrane</keyword>
<comment type="similarity">
    <text evidence="1">Belongs to the peptidase S45 family.</text>
</comment>
<evidence type="ECO:0000256" key="5">
    <source>
        <dbReference type="SAM" id="Phobius"/>
    </source>
</evidence>
<name>A0ABS7X974_9GAMM</name>
<dbReference type="PANTHER" id="PTHR34218">
    <property type="entry name" value="PEPTIDASE S45 PENICILLIN AMIDASE"/>
    <property type="match status" value="1"/>
</dbReference>
<protein>
    <submittedName>
        <fullName evidence="6">Penicillin acylase family protein</fullName>
    </submittedName>
</protein>
<evidence type="ECO:0000256" key="2">
    <source>
        <dbReference type="ARBA" id="ARBA00022801"/>
    </source>
</evidence>